<dbReference type="GO" id="GO:0005789">
    <property type="term" value="C:endoplasmic reticulum membrane"/>
    <property type="evidence" value="ECO:0007669"/>
    <property type="project" value="UniProtKB-SubCell"/>
</dbReference>
<dbReference type="SUPFAM" id="SSF48264">
    <property type="entry name" value="Cytochrome P450"/>
    <property type="match status" value="1"/>
</dbReference>
<gene>
    <name evidence="15" type="ORF">PPYR_12792</name>
</gene>
<comment type="caution">
    <text evidence="15">The sequence shown here is derived from an EMBL/GenBank/DDBJ whole genome shotgun (WGS) entry which is preliminary data.</text>
</comment>
<comment type="cofactor">
    <cofactor evidence="1 13">
        <name>heme</name>
        <dbReference type="ChEBI" id="CHEBI:30413"/>
    </cofactor>
</comment>
<evidence type="ECO:0000256" key="4">
    <source>
        <dbReference type="ARBA" id="ARBA00010617"/>
    </source>
</evidence>
<dbReference type="Pfam" id="PF00067">
    <property type="entry name" value="p450"/>
    <property type="match status" value="1"/>
</dbReference>
<dbReference type="InterPro" id="IPR050476">
    <property type="entry name" value="Insect_CytP450_Detox"/>
</dbReference>
<dbReference type="PANTHER" id="PTHR24292">
    <property type="entry name" value="CYTOCHROME P450"/>
    <property type="match status" value="1"/>
</dbReference>
<dbReference type="Proteomes" id="UP000327044">
    <property type="component" value="Unassembled WGS sequence"/>
</dbReference>
<comment type="similarity">
    <text evidence="4 14">Belongs to the cytochrome P450 family.</text>
</comment>
<dbReference type="AlphaFoldDB" id="A0A5N4A783"/>
<keyword evidence="9 14" id="KW-0560">Oxidoreductase</keyword>
<evidence type="ECO:0000256" key="3">
    <source>
        <dbReference type="ARBA" id="ARBA00004406"/>
    </source>
</evidence>
<sequence length="487" mass="56603">MTPFVITICVLGLSSVAWAVFKICTIYNYWKNRKVHTLKPQFPFGNSKNAFLQRMPLGFDVYELYTEIKSRSERYGGYYNFTIPVFIPADLQLIKAILITNSDCFINRVSHFDVENDPLTANLLHSRGAHWKRMRSKTSPFFGNVQLKPFFPFVIRKTDELVKSIAETPNALDVREVLDRYAIDLMGLYISGIDFKIMKNKDSDLQRQLEKFLNTSIVDTLIRFFITIPKLLKYFKIMTFKKGMTEFFMMFIDDMVQTRQLSRSDRKVVLDALTQRTSDKFARAEIAGNVTMLFLAGYETTSTTLTFCLYELAYNMELQEKLRAEINMLDNLSFNSVVSLTLLDKCIKETLRKYPSATIITRECTKTFHVPDSNIVLEEGSEVYIPIRGIHWDPEYYPNPQNFDPERFSEENFRGRHPCSWLPFGAGPRHCIGSKLAIMSMKVTMVALLKHYRFRLHPKTHSPLQYNVKTFILQPENGVFLYAEKIS</sequence>
<dbReference type="GO" id="GO:0020037">
    <property type="term" value="F:heme binding"/>
    <property type="evidence" value="ECO:0007669"/>
    <property type="project" value="InterPro"/>
</dbReference>
<dbReference type="PROSITE" id="PS00086">
    <property type="entry name" value="CYTOCHROME_P450"/>
    <property type="match status" value="1"/>
</dbReference>
<dbReference type="InterPro" id="IPR017972">
    <property type="entry name" value="Cyt_P450_CS"/>
</dbReference>
<evidence type="ECO:0008006" key="17">
    <source>
        <dbReference type="Google" id="ProtNLM"/>
    </source>
</evidence>
<evidence type="ECO:0000256" key="5">
    <source>
        <dbReference type="ARBA" id="ARBA00022617"/>
    </source>
</evidence>
<evidence type="ECO:0000256" key="14">
    <source>
        <dbReference type="RuleBase" id="RU000461"/>
    </source>
</evidence>
<evidence type="ECO:0000256" key="1">
    <source>
        <dbReference type="ARBA" id="ARBA00001971"/>
    </source>
</evidence>
<proteinExistence type="inferred from homology"/>
<dbReference type="InterPro" id="IPR001128">
    <property type="entry name" value="Cyt_P450"/>
</dbReference>
<accession>A0A5N4A783</accession>
<evidence type="ECO:0000256" key="9">
    <source>
        <dbReference type="ARBA" id="ARBA00023002"/>
    </source>
</evidence>
<keyword evidence="5 13" id="KW-0349">Heme</keyword>
<dbReference type="PRINTS" id="PR00463">
    <property type="entry name" value="EP450I"/>
</dbReference>
<dbReference type="Gene3D" id="1.10.630.10">
    <property type="entry name" value="Cytochrome P450"/>
    <property type="match status" value="1"/>
</dbReference>
<organism evidence="15 16">
    <name type="scientific">Photinus pyralis</name>
    <name type="common">Common eastern firefly</name>
    <name type="synonym">Lampyris pyralis</name>
    <dbReference type="NCBI Taxonomy" id="7054"/>
    <lineage>
        <taxon>Eukaryota</taxon>
        <taxon>Metazoa</taxon>
        <taxon>Ecdysozoa</taxon>
        <taxon>Arthropoda</taxon>
        <taxon>Hexapoda</taxon>
        <taxon>Insecta</taxon>
        <taxon>Pterygota</taxon>
        <taxon>Neoptera</taxon>
        <taxon>Endopterygota</taxon>
        <taxon>Coleoptera</taxon>
        <taxon>Polyphaga</taxon>
        <taxon>Elateriformia</taxon>
        <taxon>Elateroidea</taxon>
        <taxon>Lampyridae</taxon>
        <taxon>Lampyrinae</taxon>
        <taxon>Photinus</taxon>
    </lineage>
</organism>
<name>A0A5N4A783_PHOPY</name>
<evidence type="ECO:0000256" key="11">
    <source>
        <dbReference type="ARBA" id="ARBA00023033"/>
    </source>
</evidence>
<dbReference type="InParanoid" id="A0A5N4A783"/>
<evidence type="ECO:0000256" key="7">
    <source>
        <dbReference type="ARBA" id="ARBA00022824"/>
    </source>
</evidence>
<dbReference type="PANTHER" id="PTHR24292:SF54">
    <property type="entry name" value="CYP9F3-RELATED"/>
    <property type="match status" value="1"/>
</dbReference>
<keyword evidence="12" id="KW-0472">Membrane</keyword>
<dbReference type="PRINTS" id="PR00385">
    <property type="entry name" value="P450"/>
</dbReference>
<feature type="binding site" description="axial binding residue" evidence="13">
    <location>
        <position position="431"/>
    </location>
    <ligand>
        <name>heme</name>
        <dbReference type="ChEBI" id="CHEBI:30413"/>
    </ligand>
    <ligandPart>
        <name>Fe</name>
        <dbReference type="ChEBI" id="CHEBI:18248"/>
    </ligandPart>
</feature>
<comment type="subcellular location">
    <subcellularLocation>
        <location evidence="3">Endoplasmic reticulum membrane</location>
        <topology evidence="3">Peripheral membrane protein</topology>
    </subcellularLocation>
    <subcellularLocation>
        <location evidence="2">Microsome membrane</location>
        <topology evidence="2">Peripheral membrane protein</topology>
    </subcellularLocation>
</comment>
<dbReference type="InterPro" id="IPR036396">
    <property type="entry name" value="Cyt_P450_sf"/>
</dbReference>
<evidence type="ECO:0000256" key="8">
    <source>
        <dbReference type="ARBA" id="ARBA00022848"/>
    </source>
</evidence>
<dbReference type="InterPro" id="IPR002401">
    <property type="entry name" value="Cyt_P450_E_grp-I"/>
</dbReference>
<dbReference type="GO" id="GO:0004497">
    <property type="term" value="F:monooxygenase activity"/>
    <property type="evidence" value="ECO:0007669"/>
    <property type="project" value="UniProtKB-KW"/>
</dbReference>
<dbReference type="FunFam" id="1.10.630.10:FF:000182">
    <property type="entry name" value="Cytochrome P450 3A4"/>
    <property type="match status" value="1"/>
</dbReference>
<dbReference type="GO" id="GO:0005506">
    <property type="term" value="F:iron ion binding"/>
    <property type="evidence" value="ECO:0007669"/>
    <property type="project" value="InterPro"/>
</dbReference>
<evidence type="ECO:0000256" key="12">
    <source>
        <dbReference type="ARBA" id="ARBA00023136"/>
    </source>
</evidence>
<keyword evidence="8" id="KW-0492">Microsome</keyword>
<dbReference type="GO" id="GO:0016705">
    <property type="term" value="F:oxidoreductase activity, acting on paired donors, with incorporation or reduction of molecular oxygen"/>
    <property type="evidence" value="ECO:0007669"/>
    <property type="project" value="InterPro"/>
</dbReference>
<dbReference type="OrthoDB" id="1470350at2759"/>
<protein>
    <recommendedName>
        <fullName evidence="17">Cytochrome P450</fullName>
    </recommendedName>
</protein>
<keyword evidence="11 14" id="KW-0503">Monooxygenase</keyword>
<keyword evidence="6 13" id="KW-0479">Metal-binding</keyword>
<reference evidence="15 16" key="1">
    <citation type="journal article" date="2018" name="Elife">
        <title>Firefly genomes illuminate parallel origins of bioluminescence in beetles.</title>
        <authorList>
            <person name="Fallon T.R."/>
            <person name="Lower S.E."/>
            <person name="Chang C.H."/>
            <person name="Bessho-Uehara M."/>
            <person name="Martin G.J."/>
            <person name="Bewick A.J."/>
            <person name="Behringer M."/>
            <person name="Debat H.J."/>
            <person name="Wong I."/>
            <person name="Day J.C."/>
            <person name="Suvorov A."/>
            <person name="Silva C.J."/>
            <person name="Stanger-Hall K.F."/>
            <person name="Hall D.W."/>
            <person name="Schmitz R.J."/>
            <person name="Nelson D.R."/>
            <person name="Lewis S.M."/>
            <person name="Shigenobu S."/>
            <person name="Bybee S.M."/>
            <person name="Larracuente A.M."/>
            <person name="Oba Y."/>
            <person name="Weng J.K."/>
        </authorList>
    </citation>
    <scope>NUCLEOTIDE SEQUENCE [LARGE SCALE GENOMIC DNA]</scope>
    <source>
        <strain evidence="15">1611_PpyrPB1</strain>
        <tissue evidence="15">Whole body</tissue>
    </source>
</reference>
<keyword evidence="16" id="KW-1185">Reference proteome</keyword>
<keyword evidence="10 13" id="KW-0408">Iron</keyword>
<evidence type="ECO:0000256" key="13">
    <source>
        <dbReference type="PIRSR" id="PIRSR602401-1"/>
    </source>
</evidence>
<evidence type="ECO:0000313" key="15">
    <source>
        <dbReference type="EMBL" id="KAB0793172.1"/>
    </source>
</evidence>
<evidence type="ECO:0000313" key="16">
    <source>
        <dbReference type="Proteomes" id="UP000327044"/>
    </source>
</evidence>
<evidence type="ECO:0000256" key="10">
    <source>
        <dbReference type="ARBA" id="ARBA00023004"/>
    </source>
</evidence>
<dbReference type="EMBL" id="VVIM01000009">
    <property type="protein sequence ID" value="KAB0793172.1"/>
    <property type="molecule type" value="Genomic_DNA"/>
</dbReference>
<dbReference type="CDD" id="cd11056">
    <property type="entry name" value="CYP6-like"/>
    <property type="match status" value="1"/>
</dbReference>
<evidence type="ECO:0000256" key="6">
    <source>
        <dbReference type="ARBA" id="ARBA00022723"/>
    </source>
</evidence>
<evidence type="ECO:0000256" key="2">
    <source>
        <dbReference type="ARBA" id="ARBA00004174"/>
    </source>
</evidence>
<keyword evidence="7" id="KW-0256">Endoplasmic reticulum</keyword>